<evidence type="ECO:0000313" key="1">
    <source>
        <dbReference type="EMBL" id="OMP05820.1"/>
    </source>
</evidence>
<protein>
    <submittedName>
        <fullName evidence="1">Uncharacterized protein</fullName>
    </submittedName>
</protein>
<dbReference type="AlphaFoldDB" id="A0A1R3KFG8"/>
<reference evidence="1 2" key="1">
    <citation type="submission" date="2013-09" db="EMBL/GenBank/DDBJ databases">
        <title>Corchorus capsularis genome sequencing.</title>
        <authorList>
            <person name="Alam M."/>
            <person name="Haque M.S."/>
            <person name="Islam M.S."/>
            <person name="Emdad E.M."/>
            <person name="Islam M.M."/>
            <person name="Ahmed B."/>
            <person name="Halim A."/>
            <person name="Hossen Q.M.M."/>
            <person name="Hossain M.Z."/>
            <person name="Ahmed R."/>
            <person name="Khan M.M."/>
            <person name="Islam R."/>
            <person name="Rashid M.M."/>
            <person name="Khan S.A."/>
            <person name="Rahman M.S."/>
            <person name="Alam M."/>
        </authorList>
    </citation>
    <scope>NUCLEOTIDE SEQUENCE [LARGE SCALE GENOMIC DNA]</scope>
    <source>
        <strain evidence="2">cv. CVL-1</strain>
        <tissue evidence="1">Whole seedling</tissue>
    </source>
</reference>
<sequence length="33" mass="3355">MGGWAAVAALARRIAKDVQKGIDNTKAALGGDE</sequence>
<name>A0A1R3KFG8_COCAP</name>
<comment type="caution">
    <text evidence="1">The sequence shown here is derived from an EMBL/GenBank/DDBJ whole genome shotgun (WGS) entry which is preliminary data.</text>
</comment>
<dbReference type="Gramene" id="OMP05820">
    <property type="protein sequence ID" value="OMP05820"/>
    <property type="gene ID" value="CCACVL1_01822"/>
</dbReference>
<proteinExistence type="predicted"/>
<organism evidence="1 2">
    <name type="scientific">Corchorus capsularis</name>
    <name type="common">Jute</name>
    <dbReference type="NCBI Taxonomy" id="210143"/>
    <lineage>
        <taxon>Eukaryota</taxon>
        <taxon>Viridiplantae</taxon>
        <taxon>Streptophyta</taxon>
        <taxon>Embryophyta</taxon>
        <taxon>Tracheophyta</taxon>
        <taxon>Spermatophyta</taxon>
        <taxon>Magnoliopsida</taxon>
        <taxon>eudicotyledons</taxon>
        <taxon>Gunneridae</taxon>
        <taxon>Pentapetalae</taxon>
        <taxon>rosids</taxon>
        <taxon>malvids</taxon>
        <taxon>Malvales</taxon>
        <taxon>Malvaceae</taxon>
        <taxon>Grewioideae</taxon>
        <taxon>Apeibeae</taxon>
        <taxon>Corchorus</taxon>
    </lineage>
</organism>
<dbReference type="EMBL" id="AWWV01005187">
    <property type="protein sequence ID" value="OMP05820.1"/>
    <property type="molecule type" value="Genomic_DNA"/>
</dbReference>
<gene>
    <name evidence="1" type="ORF">CCACVL1_01822</name>
</gene>
<evidence type="ECO:0000313" key="2">
    <source>
        <dbReference type="Proteomes" id="UP000188268"/>
    </source>
</evidence>
<dbReference type="Proteomes" id="UP000188268">
    <property type="component" value="Unassembled WGS sequence"/>
</dbReference>
<keyword evidence="2" id="KW-1185">Reference proteome</keyword>
<accession>A0A1R3KFG8</accession>